<evidence type="ECO:0000313" key="3">
    <source>
        <dbReference type="Proteomes" id="UP001242480"/>
    </source>
</evidence>
<dbReference type="EMBL" id="JAUSVX010000008">
    <property type="protein sequence ID" value="MDQ0471253.1"/>
    <property type="molecule type" value="Genomic_DNA"/>
</dbReference>
<proteinExistence type="predicted"/>
<dbReference type="InterPro" id="IPR029063">
    <property type="entry name" value="SAM-dependent_MTases_sf"/>
</dbReference>
<sequence>MPQVEVRGCAATDQSRGFRAMAIPLPDSLHFLRAWAAAPGRVGAVAPSGRALAALITSEIGAGTGPVIELGPGTGVFTRALLARGVREEDLTLIEFGADFAELLQSRFAGARVLRLDASRLAEHRLFPDAPVGAVVSGLPLLTMPPRRVMAIMAGSFGYLRPGGAFYQFTYGPRCPIPRAILGRLGLRATLIGRAFRNIPPAAVYRITARPALRRGQGEPRAAEAA</sequence>
<protein>
    <submittedName>
        <fullName evidence="2">Phospholipid N-methyltransferase</fullName>
    </submittedName>
</protein>
<comment type="caution">
    <text evidence="2">The sequence shown here is derived from an EMBL/GenBank/DDBJ whole genome shotgun (WGS) entry which is preliminary data.</text>
</comment>
<accession>A0ABU0JCY4</accession>
<dbReference type="Proteomes" id="UP001242480">
    <property type="component" value="Unassembled WGS sequence"/>
</dbReference>
<evidence type="ECO:0000259" key="1">
    <source>
        <dbReference type="Pfam" id="PF13649"/>
    </source>
</evidence>
<dbReference type="InterPro" id="IPR041698">
    <property type="entry name" value="Methyltransf_25"/>
</dbReference>
<dbReference type="Pfam" id="PF13649">
    <property type="entry name" value="Methyltransf_25"/>
    <property type="match status" value="1"/>
</dbReference>
<dbReference type="SUPFAM" id="SSF53335">
    <property type="entry name" value="S-adenosyl-L-methionine-dependent methyltransferases"/>
    <property type="match status" value="1"/>
</dbReference>
<organism evidence="2 3">
    <name type="scientific">Labrys wisconsinensis</name>
    <dbReference type="NCBI Taxonomy" id="425677"/>
    <lineage>
        <taxon>Bacteria</taxon>
        <taxon>Pseudomonadati</taxon>
        <taxon>Pseudomonadota</taxon>
        <taxon>Alphaproteobacteria</taxon>
        <taxon>Hyphomicrobiales</taxon>
        <taxon>Xanthobacteraceae</taxon>
        <taxon>Labrys</taxon>
    </lineage>
</organism>
<keyword evidence="3" id="KW-1185">Reference proteome</keyword>
<dbReference type="Gene3D" id="3.40.50.150">
    <property type="entry name" value="Vaccinia Virus protein VP39"/>
    <property type="match status" value="1"/>
</dbReference>
<feature type="domain" description="Methyltransferase" evidence="1">
    <location>
        <begin position="67"/>
        <end position="164"/>
    </location>
</feature>
<evidence type="ECO:0000313" key="2">
    <source>
        <dbReference type="EMBL" id="MDQ0471253.1"/>
    </source>
</evidence>
<reference evidence="2 3" key="1">
    <citation type="submission" date="2023-07" db="EMBL/GenBank/DDBJ databases">
        <title>Genomic Encyclopedia of Type Strains, Phase IV (KMG-IV): sequencing the most valuable type-strain genomes for metagenomic binning, comparative biology and taxonomic classification.</title>
        <authorList>
            <person name="Goeker M."/>
        </authorList>
    </citation>
    <scope>NUCLEOTIDE SEQUENCE [LARGE SCALE GENOMIC DNA]</scope>
    <source>
        <strain evidence="2 3">DSM 19619</strain>
    </source>
</reference>
<name>A0ABU0JCY4_9HYPH</name>
<gene>
    <name evidence="2" type="ORF">QO011_004276</name>
</gene>